<evidence type="ECO:0008006" key="4">
    <source>
        <dbReference type="Google" id="ProtNLM"/>
    </source>
</evidence>
<evidence type="ECO:0000313" key="3">
    <source>
        <dbReference type="Proteomes" id="UP000061382"/>
    </source>
</evidence>
<reference evidence="2 3" key="1">
    <citation type="submission" date="2015-08" db="EMBL/GenBank/DDBJ databases">
        <title>Complete genome sequence of Rufibacter tibetensis strain 1351t, a radiation-resistant bacterium from tibet plateau.</title>
        <authorList>
            <person name="Dai J."/>
        </authorList>
    </citation>
    <scope>NUCLEOTIDE SEQUENCE [LARGE SCALE GENOMIC DNA]</scope>
    <source>
        <strain evidence="2 3">1351</strain>
    </source>
</reference>
<dbReference type="EMBL" id="CP012643">
    <property type="protein sequence ID" value="ALJ00309.1"/>
    <property type="molecule type" value="Genomic_DNA"/>
</dbReference>
<dbReference type="AlphaFoldDB" id="A0A0P0D0H8"/>
<dbReference type="Proteomes" id="UP000061382">
    <property type="component" value="Chromosome"/>
</dbReference>
<sequence length="138" mass="15400">MIQKKVKLVAAVLFLVGTVAACTEKSELQEVVLPAPVEETVGFPRVPVKVDTTLNLRVLFRPNNGCGRFSRADSVLTPSGTNITIYAAYPVEDLQAVCADISKQISFTFRYKFTTPGWHKFRFWQADNTFLVDSVEAR</sequence>
<name>A0A0P0D0H8_9BACT</name>
<dbReference type="KEGG" id="rti:DC20_16705"/>
<dbReference type="PATRIC" id="fig|512763.3.peg.3677"/>
<evidence type="ECO:0000256" key="1">
    <source>
        <dbReference type="SAM" id="SignalP"/>
    </source>
</evidence>
<protein>
    <recommendedName>
        <fullName evidence="4">Proteinase inhibitor I42 chagasin domain-containing protein</fullName>
    </recommendedName>
</protein>
<feature type="chain" id="PRO_5006043121" description="Proteinase inhibitor I42 chagasin domain-containing protein" evidence="1">
    <location>
        <begin position="22"/>
        <end position="138"/>
    </location>
</feature>
<dbReference type="RefSeq" id="WP_062544872.1">
    <property type="nucleotide sequence ID" value="NZ_CP012643.1"/>
</dbReference>
<proteinExistence type="predicted"/>
<organism evidence="2 3">
    <name type="scientific">Rufibacter tibetensis</name>
    <dbReference type="NCBI Taxonomy" id="512763"/>
    <lineage>
        <taxon>Bacteria</taxon>
        <taxon>Pseudomonadati</taxon>
        <taxon>Bacteroidota</taxon>
        <taxon>Cytophagia</taxon>
        <taxon>Cytophagales</taxon>
        <taxon>Hymenobacteraceae</taxon>
        <taxon>Rufibacter</taxon>
    </lineage>
</organism>
<dbReference type="PROSITE" id="PS51257">
    <property type="entry name" value="PROKAR_LIPOPROTEIN"/>
    <property type="match status" value="1"/>
</dbReference>
<dbReference type="OrthoDB" id="893802at2"/>
<gene>
    <name evidence="2" type="ORF">DC20_16705</name>
</gene>
<evidence type="ECO:0000313" key="2">
    <source>
        <dbReference type="EMBL" id="ALJ00309.1"/>
    </source>
</evidence>
<accession>A0A0P0D0H8</accession>
<keyword evidence="3" id="KW-1185">Reference proteome</keyword>
<feature type="signal peptide" evidence="1">
    <location>
        <begin position="1"/>
        <end position="21"/>
    </location>
</feature>
<keyword evidence="1" id="KW-0732">Signal</keyword>